<feature type="compositionally biased region" description="Acidic residues" evidence="1">
    <location>
        <begin position="262"/>
        <end position="276"/>
    </location>
</feature>
<feature type="chain" id="PRO_5003409191" description="Vacuolar sorting protein Vps3844 C-terminal domain-containing protein" evidence="3">
    <location>
        <begin position="22"/>
        <end position="419"/>
    </location>
</feature>
<dbReference type="KEGG" id="cthr:CTHT_0074560"/>
<evidence type="ECO:0000259" key="4">
    <source>
        <dbReference type="Pfam" id="PF12955"/>
    </source>
</evidence>
<accession>G0SI55</accession>
<reference evidence="5 6" key="1">
    <citation type="journal article" date="2011" name="Cell">
        <title>Insight into structure and assembly of the nuclear pore complex by utilizing the genome of a eukaryotic thermophile.</title>
        <authorList>
            <person name="Amlacher S."/>
            <person name="Sarges P."/>
            <person name="Flemming D."/>
            <person name="van Noort V."/>
            <person name="Kunze R."/>
            <person name="Devos D.P."/>
            <person name="Arumugam M."/>
            <person name="Bork P."/>
            <person name="Hurt E."/>
        </authorList>
    </citation>
    <scope>NUCLEOTIDE SEQUENCE [LARGE SCALE GENOMIC DNA]</scope>
    <source>
        <strain evidence="6">DSM 1495 / CBS 144.50 / IMI 039719</strain>
    </source>
</reference>
<dbReference type="Pfam" id="PF12955">
    <property type="entry name" value="Vps3844_C"/>
    <property type="match status" value="1"/>
</dbReference>
<feature type="compositionally biased region" description="Low complexity" evidence="1">
    <location>
        <begin position="277"/>
        <end position="286"/>
    </location>
</feature>
<dbReference type="PANTHER" id="PTHR36853:SF1">
    <property type="entry name" value="DUF3844 DOMAIN-CONTAINING PROTEIN"/>
    <property type="match status" value="1"/>
</dbReference>
<keyword evidence="2" id="KW-0812">Transmembrane</keyword>
<name>G0SI55_CHATD</name>
<keyword evidence="2" id="KW-1133">Transmembrane helix</keyword>
<dbReference type="EMBL" id="GL988048">
    <property type="protein sequence ID" value="EGS17125.1"/>
    <property type="molecule type" value="Genomic_DNA"/>
</dbReference>
<proteinExistence type="predicted"/>
<dbReference type="RefSeq" id="XP_006697707.1">
    <property type="nucleotide sequence ID" value="XM_006697644.1"/>
</dbReference>
<dbReference type="GO" id="GO:0005783">
    <property type="term" value="C:endoplasmic reticulum"/>
    <property type="evidence" value="ECO:0007669"/>
    <property type="project" value="TreeGrafter"/>
</dbReference>
<feature type="signal peptide" evidence="3">
    <location>
        <begin position="1"/>
        <end position="21"/>
    </location>
</feature>
<evidence type="ECO:0000256" key="1">
    <source>
        <dbReference type="SAM" id="MobiDB-lite"/>
    </source>
</evidence>
<keyword evidence="2" id="KW-0472">Membrane</keyword>
<dbReference type="InterPro" id="IPR053065">
    <property type="entry name" value="Archenteron_Induction-Rel"/>
</dbReference>
<evidence type="ECO:0000256" key="2">
    <source>
        <dbReference type="SAM" id="Phobius"/>
    </source>
</evidence>
<dbReference type="InterPro" id="IPR024382">
    <property type="entry name" value="Vps3844_C"/>
</dbReference>
<dbReference type="GeneID" id="18261494"/>
<organism evidence="6">
    <name type="scientific">Chaetomium thermophilum (strain DSM 1495 / CBS 144.50 / IMI 039719)</name>
    <name type="common">Thermochaetoides thermophila</name>
    <dbReference type="NCBI Taxonomy" id="759272"/>
    <lineage>
        <taxon>Eukaryota</taxon>
        <taxon>Fungi</taxon>
        <taxon>Dikarya</taxon>
        <taxon>Ascomycota</taxon>
        <taxon>Pezizomycotina</taxon>
        <taxon>Sordariomycetes</taxon>
        <taxon>Sordariomycetidae</taxon>
        <taxon>Sordariales</taxon>
        <taxon>Chaetomiaceae</taxon>
        <taxon>Thermochaetoides</taxon>
    </lineage>
</organism>
<evidence type="ECO:0000313" key="5">
    <source>
        <dbReference type="EMBL" id="EGS17125.1"/>
    </source>
</evidence>
<sequence>MRLLSSIAVSVAALFSGLTAAASQSADVFLFTKTYAPSKPPSELPVIQKEIVRHIILQRTSRQPYGDDLCDLSSRLNIKTAIDQITTYGKNPTPLFEAEPAADPLQLVIILEGVSHEGSKWLRKEAGDYLAFTIANPPSASANNELMIQFQDLGITRSKQCEIPASFNPHQENCWSGTSSVVKYDLKTNPKVLNAFFDNLHRLHKFVNTGDIEVLLIALPESTRYSWNRHWSTAACLPTSLQVNDMADLKRRAKETVISNEAETDSESDSDDEYETESSNTSGNTSPVPTAFALKKSIPSCFTSYASCMNQTNNCSGHGECVNKYGSSSTTTDSKGPTCFTCMCKASRVDRGEDAKVKGKKTIHWGGNMCHREDISVPFLLFVGFTVTMVGAISFCISLLFQVGEEKLPGVIGAGVARK</sequence>
<keyword evidence="6" id="KW-1185">Reference proteome</keyword>
<dbReference type="Proteomes" id="UP000008066">
    <property type="component" value="Unassembled WGS sequence"/>
</dbReference>
<feature type="transmembrane region" description="Helical" evidence="2">
    <location>
        <begin position="379"/>
        <end position="401"/>
    </location>
</feature>
<dbReference type="eggNOG" id="ENOG502S64Q">
    <property type="taxonomic scope" value="Eukaryota"/>
</dbReference>
<dbReference type="AlphaFoldDB" id="G0SI55"/>
<feature type="region of interest" description="Disordered" evidence="1">
    <location>
        <begin position="255"/>
        <end position="288"/>
    </location>
</feature>
<dbReference type="STRING" id="759272.G0SI55"/>
<dbReference type="OMA" id="DVSVPFW"/>
<gene>
    <name evidence="5" type="ORF">CTHT_0074560</name>
</gene>
<protein>
    <recommendedName>
        <fullName evidence="4">Vacuolar sorting protein Vps3844 C-terminal domain-containing protein</fullName>
    </recommendedName>
</protein>
<evidence type="ECO:0000256" key="3">
    <source>
        <dbReference type="SAM" id="SignalP"/>
    </source>
</evidence>
<dbReference type="OrthoDB" id="5583277at2759"/>
<dbReference type="HOGENOM" id="CLU_054960_0_0_1"/>
<dbReference type="PANTHER" id="PTHR36853">
    <property type="entry name" value="EXPRESSED PROTEIN"/>
    <property type="match status" value="1"/>
</dbReference>
<evidence type="ECO:0000313" key="6">
    <source>
        <dbReference type="Proteomes" id="UP000008066"/>
    </source>
</evidence>
<feature type="domain" description="Vacuolar sorting protein Vps3844 C-terminal" evidence="4">
    <location>
        <begin position="301"/>
        <end position="414"/>
    </location>
</feature>
<keyword evidence="3" id="KW-0732">Signal</keyword>